<dbReference type="RefSeq" id="WP_131154780.1">
    <property type="nucleotide sequence ID" value="NZ_CP036402.1"/>
</dbReference>
<dbReference type="PANTHER" id="PTHR30483">
    <property type="entry name" value="LEUCINE-SPECIFIC-BINDING PROTEIN"/>
    <property type="match status" value="1"/>
</dbReference>
<sequence length="462" mass="49240">MSIAHRSALLALLLSSLLLALAACEAEEAADDPDDETDEEAPDEEADEAEAEEAPDEEADVRLGAMFPQSGDLAFEATEALQGVEVAVELFNEDGGLDGTPVELVDADAPDPEAGTSAVRQLVEEDDVDVIVGTYSSAIASAAVPAAQRLDTPYLETTAFAASLTEGPENILRTTISSRDLGGYAAEFIGSGLADELGVSPDDMNVAMVYTDDEFGTSIADAALDVLEGEAPEVVVEESYDAGTISDFSSTLLQIDENDVDAVVHVSQISDGILFWRQAQELDVEIPAAIGAGGGYGQTDFAEPLGEASDGIFNIVPPTSGSIDTEALNDETVELLERMQEKLEEEGYDQGVYTDWGFMGTWVFLNEILPNAASTSSEDLREAAEQVDVAPEDSITGFGFEFAGDDHETPGQNLRAEPVVQQWQDQELAVVFPEEFAVADFINVPLPPPAERDEIEEPEDEE</sequence>
<evidence type="ECO:0000313" key="7">
    <source>
        <dbReference type="Proteomes" id="UP000291469"/>
    </source>
</evidence>
<dbReference type="EMBL" id="CP036402">
    <property type="protein sequence ID" value="QBI19783.1"/>
    <property type="molecule type" value="Genomic_DNA"/>
</dbReference>
<dbReference type="PROSITE" id="PS51257">
    <property type="entry name" value="PROKAR_LIPOPROTEIN"/>
    <property type="match status" value="1"/>
</dbReference>
<reference evidence="6 7" key="1">
    <citation type="submission" date="2019-01" db="EMBL/GenBank/DDBJ databases">
        <title>Egibacter rhizosphaerae EGI 80759T.</title>
        <authorList>
            <person name="Chen D.-D."/>
            <person name="Tian Y."/>
            <person name="Jiao J.-Y."/>
            <person name="Zhang X.-T."/>
            <person name="Zhang Y.-G."/>
            <person name="Zhang Y."/>
            <person name="Xiao M."/>
            <person name="Shu W.-S."/>
            <person name="Li W.-J."/>
        </authorList>
    </citation>
    <scope>NUCLEOTIDE SEQUENCE [LARGE SCALE GENOMIC DNA]</scope>
    <source>
        <strain evidence="6 7">EGI 80759</strain>
    </source>
</reference>
<keyword evidence="2 4" id="KW-0732">Signal</keyword>
<dbReference type="AlphaFoldDB" id="A0A411YEU7"/>
<proteinExistence type="inferred from homology"/>
<feature type="signal peptide" evidence="4">
    <location>
        <begin position="1"/>
        <end position="22"/>
    </location>
</feature>
<evidence type="ECO:0000256" key="1">
    <source>
        <dbReference type="ARBA" id="ARBA00010062"/>
    </source>
</evidence>
<feature type="region of interest" description="Disordered" evidence="3">
    <location>
        <begin position="27"/>
        <end position="59"/>
    </location>
</feature>
<dbReference type="InterPro" id="IPR028082">
    <property type="entry name" value="Peripla_BP_I"/>
</dbReference>
<keyword evidence="7" id="KW-1185">Reference proteome</keyword>
<name>A0A411YEU7_9ACTN</name>
<feature type="domain" description="Leucine-binding protein" evidence="5">
    <location>
        <begin position="61"/>
        <end position="408"/>
    </location>
</feature>
<dbReference type="Proteomes" id="UP000291469">
    <property type="component" value="Chromosome"/>
</dbReference>
<dbReference type="InterPro" id="IPR051010">
    <property type="entry name" value="BCAA_transport"/>
</dbReference>
<evidence type="ECO:0000259" key="5">
    <source>
        <dbReference type="Pfam" id="PF13458"/>
    </source>
</evidence>
<dbReference type="InterPro" id="IPR028081">
    <property type="entry name" value="Leu-bd"/>
</dbReference>
<accession>A0A411YEU7</accession>
<evidence type="ECO:0000256" key="4">
    <source>
        <dbReference type="SAM" id="SignalP"/>
    </source>
</evidence>
<evidence type="ECO:0000256" key="2">
    <source>
        <dbReference type="ARBA" id="ARBA00022729"/>
    </source>
</evidence>
<comment type="similarity">
    <text evidence="1">Belongs to the leucine-binding protein family.</text>
</comment>
<feature type="chain" id="PRO_5038481274" description="Leucine-binding protein domain-containing protein" evidence="4">
    <location>
        <begin position="23"/>
        <end position="462"/>
    </location>
</feature>
<protein>
    <recommendedName>
        <fullName evidence="5">Leucine-binding protein domain-containing protein</fullName>
    </recommendedName>
</protein>
<dbReference type="PANTHER" id="PTHR30483:SF37">
    <property type="entry name" value="ABC TRANSPORTER SUBSTRATE-BINDING PROTEIN"/>
    <property type="match status" value="1"/>
</dbReference>
<dbReference type="KEGG" id="erz:ER308_09605"/>
<evidence type="ECO:0000313" key="6">
    <source>
        <dbReference type="EMBL" id="QBI19783.1"/>
    </source>
</evidence>
<dbReference type="Gene3D" id="3.40.50.2300">
    <property type="match status" value="2"/>
</dbReference>
<organism evidence="6 7">
    <name type="scientific">Egibacter rhizosphaerae</name>
    <dbReference type="NCBI Taxonomy" id="1670831"/>
    <lineage>
        <taxon>Bacteria</taxon>
        <taxon>Bacillati</taxon>
        <taxon>Actinomycetota</taxon>
        <taxon>Nitriliruptoria</taxon>
        <taxon>Egibacterales</taxon>
        <taxon>Egibacteraceae</taxon>
        <taxon>Egibacter</taxon>
    </lineage>
</organism>
<dbReference type="SUPFAM" id="SSF53822">
    <property type="entry name" value="Periplasmic binding protein-like I"/>
    <property type="match status" value="1"/>
</dbReference>
<evidence type="ECO:0000256" key="3">
    <source>
        <dbReference type="SAM" id="MobiDB-lite"/>
    </source>
</evidence>
<dbReference type="OrthoDB" id="7337537at2"/>
<dbReference type="Pfam" id="PF13458">
    <property type="entry name" value="Peripla_BP_6"/>
    <property type="match status" value="1"/>
</dbReference>
<gene>
    <name evidence="6" type="ORF">ER308_09605</name>
</gene>